<keyword evidence="1" id="KW-0812">Transmembrane</keyword>
<reference evidence="2" key="1">
    <citation type="journal article" date="2023" name="Mol. Phylogenet. Evol.">
        <title>Genome-scale phylogeny and comparative genomics of the fungal order Sordariales.</title>
        <authorList>
            <person name="Hensen N."/>
            <person name="Bonometti L."/>
            <person name="Westerberg I."/>
            <person name="Brannstrom I.O."/>
            <person name="Guillou S."/>
            <person name="Cros-Aarteil S."/>
            <person name="Calhoun S."/>
            <person name="Haridas S."/>
            <person name="Kuo A."/>
            <person name="Mondo S."/>
            <person name="Pangilinan J."/>
            <person name="Riley R."/>
            <person name="LaButti K."/>
            <person name="Andreopoulos B."/>
            <person name="Lipzen A."/>
            <person name="Chen C."/>
            <person name="Yan M."/>
            <person name="Daum C."/>
            <person name="Ng V."/>
            <person name="Clum A."/>
            <person name="Steindorff A."/>
            <person name="Ohm R.A."/>
            <person name="Martin F."/>
            <person name="Silar P."/>
            <person name="Natvig D.O."/>
            <person name="Lalanne C."/>
            <person name="Gautier V."/>
            <person name="Ament-Velasquez S.L."/>
            <person name="Kruys A."/>
            <person name="Hutchinson M.I."/>
            <person name="Powell A.J."/>
            <person name="Barry K."/>
            <person name="Miller A.N."/>
            <person name="Grigoriev I.V."/>
            <person name="Debuchy R."/>
            <person name="Gladieux P."/>
            <person name="Hiltunen Thoren M."/>
            <person name="Johannesson H."/>
        </authorList>
    </citation>
    <scope>NUCLEOTIDE SEQUENCE</scope>
    <source>
        <strain evidence="2">PSN293</strain>
    </source>
</reference>
<keyword evidence="1" id="KW-1133">Transmembrane helix</keyword>
<evidence type="ECO:0000256" key="1">
    <source>
        <dbReference type="SAM" id="Phobius"/>
    </source>
</evidence>
<gene>
    <name evidence="2" type="ORF">QBC37DRAFT_324681</name>
</gene>
<keyword evidence="1" id="KW-0472">Membrane</keyword>
<sequence>MDYSKPTPAKSGERPCPHTSPLGMYTTKFALRVIQFVLSVAMVGLVGSTMQAGFLGVGILIVSAPATIVSMCWSLSEMICIYVRGGHRGIHPGACVAVDLLLWLAFIGATAMLSLSQTLDDAVAKGKALIGLGATLVILHFATFVIACYETNVRNRKKYAATTTVIYETSTATNHSMVPITHMNTPVSTYNNTAVVPIHTV</sequence>
<name>A0AAN6XYP9_9PEZI</name>
<dbReference type="EMBL" id="MU858219">
    <property type="protein sequence ID" value="KAK4209036.1"/>
    <property type="molecule type" value="Genomic_DNA"/>
</dbReference>
<evidence type="ECO:0000313" key="2">
    <source>
        <dbReference type="EMBL" id="KAK4209036.1"/>
    </source>
</evidence>
<organism evidence="2 3">
    <name type="scientific">Rhypophila decipiens</name>
    <dbReference type="NCBI Taxonomy" id="261697"/>
    <lineage>
        <taxon>Eukaryota</taxon>
        <taxon>Fungi</taxon>
        <taxon>Dikarya</taxon>
        <taxon>Ascomycota</taxon>
        <taxon>Pezizomycotina</taxon>
        <taxon>Sordariomycetes</taxon>
        <taxon>Sordariomycetidae</taxon>
        <taxon>Sordariales</taxon>
        <taxon>Naviculisporaceae</taxon>
        <taxon>Rhypophila</taxon>
    </lineage>
</organism>
<feature type="transmembrane region" description="Helical" evidence="1">
    <location>
        <begin position="96"/>
        <end position="116"/>
    </location>
</feature>
<feature type="transmembrane region" description="Helical" evidence="1">
    <location>
        <begin position="29"/>
        <end position="47"/>
    </location>
</feature>
<evidence type="ECO:0000313" key="3">
    <source>
        <dbReference type="Proteomes" id="UP001301769"/>
    </source>
</evidence>
<accession>A0AAN6XYP9</accession>
<reference evidence="2" key="2">
    <citation type="submission" date="2023-05" db="EMBL/GenBank/DDBJ databases">
        <authorList>
            <consortium name="Lawrence Berkeley National Laboratory"/>
            <person name="Steindorff A."/>
            <person name="Hensen N."/>
            <person name="Bonometti L."/>
            <person name="Westerberg I."/>
            <person name="Brannstrom I.O."/>
            <person name="Guillou S."/>
            <person name="Cros-Aarteil S."/>
            <person name="Calhoun S."/>
            <person name="Haridas S."/>
            <person name="Kuo A."/>
            <person name="Mondo S."/>
            <person name="Pangilinan J."/>
            <person name="Riley R."/>
            <person name="Labutti K."/>
            <person name="Andreopoulos B."/>
            <person name="Lipzen A."/>
            <person name="Chen C."/>
            <person name="Yanf M."/>
            <person name="Daum C."/>
            <person name="Ng V."/>
            <person name="Clum A."/>
            <person name="Ohm R."/>
            <person name="Martin F."/>
            <person name="Silar P."/>
            <person name="Natvig D."/>
            <person name="Lalanne C."/>
            <person name="Gautier V."/>
            <person name="Ament-Velasquez S.L."/>
            <person name="Kruys A."/>
            <person name="Hutchinson M.I."/>
            <person name="Powell A.J."/>
            <person name="Barry K."/>
            <person name="Miller A.N."/>
            <person name="Grigoriev I.V."/>
            <person name="Debuchy R."/>
            <person name="Gladieux P."/>
            <person name="Thoren M.H."/>
            <person name="Johannesson H."/>
        </authorList>
    </citation>
    <scope>NUCLEOTIDE SEQUENCE</scope>
    <source>
        <strain evidence="2">PSN293</strain>
    </source>
</reference>
<feature type="transmembrane region" description="Helical" evidence="1">
    <location>
        <begin position="128"/>
        <end position="149"/>
    </location>
</feature>
<protein>
    <recommendedName>
        <fullName evidence="4">MARVEL domain-containing protein</fullName>
    </recommendedName>
</protein>
<comment type="caution">
    <text evidence="2">The sequence shown here is derived from an EMBL/GenBank/DDBJ whole genome shotgun (WGS) entry which is preliminary data.</text>
</comment>
<feature type="transmembrane region" description="Helical" evidence="1">
    <location>
        <begin position="53"/>
        <end position="75"/>
    </location>
</feature>
<proteinExistence type="predicted"/>
<keyword evidence="3" id="KW-1185">Reference proteome</keyword>
<evidence type="ECO:0008006" key="4">
    <source>
        <dbReference type="Google" id="ProtNLM"/>
    </source>
</evidence>
<dbReference type="AlphaFoldDB" id="A0AAN6XYP9"/>
<dbReference type="Proteomes" id="UP001301769">
    <property type="component" value="Unassembled WGS sequence"/>
</dbReference>